<sequence length="64" mass="7056">MVPHFQNLSKGCKLETGRRSSDCCSWDGVECERDTGHVIDFNLASSCLCISINSSSGLFHLIHL</sequence>
<evidence type="ECO:0008006" key="10">
    <source>
        <dbReference type="Google" id="ProtNLM"/>
    </source>
</evidence>
<dbReference type="Gene3D" id="3.80.10.10">
    <property type="entry name" value="Ribonuclease Inhibitor"/>
    <property type="match status" value="1"/>
</dbReference>
<gene>
    <name evidence="8" type="ORF">VitviT2T_018123</name>
</gene>
<evidence type="ECO:0000313" key="9">
    <source>
        <dbReference type="Proteomes" id="UP001227230"/>
    </source>
</evidence>
<organism evidence="8 9">
    <name type="scientific">Vitis vinifera</name>
    <name type="common">Grape</name>
    <dbReference type="NCBI Taxonomy" id="29760"/>
    <lineage>
        <taxon>Eukaryota</taxon>
        <taxon>Viridiplantae</taxon>
        <taxon>Streptophyta</taxon>
        <taxon>Embryophyta</taxon>
        <taxon>Tracheophyta</taxon>
        <taxon>Spermatophyta</taxon>
        <taxon>Magnoliopsida</taxon>
        <taxon>eudicotyledons</taxon>
        <taxon>Gunneridae</taxon>
        <taxon>Pentapetalae</taxon>
        <taxon>rosids</taxon>
        <taxon>Vitales</taxon>
        <taxon>Vitaceae</taxon>
        <taxon>Viteae</taxon>
        <taxon>Vitis</taxon>
    </lineage>
</organism>
<protein>
    <recommendedName>
        <fullName evidence="10">Leucine-rich repeat-containing N-terminal plant-type domain-containing protein</fullName>
    </recommendedName>
</protein>
<reference evidence="8 9" key="1">
    <citation type="journal article" date="2023" name="Hortic Res">
        <title>The complete reference genome for grapevine (Vitis vinifera L.) genetics and breeding.</title>
        <authorList>
            <person name="Shi X."/>
            <person name="Cao S."/>
            <person name="Wang X."/>
            <person name="Huang S."/>
            <person name="Wang Y."/>
            <person name="Liu Z."/>
            <person name="Liu W."/>
            <person name="Leng X."/>
            <person name="Peng Y."/>
            <person name="Wang N."/>
            <person name="Wang Y."/>
            <person name="Ma Z."/>
            <person name="Xu X."/>
            <person name="Zhang F."/>
            <person name="Xue H."/>
            <person name="Zhong H."/>
            <person name="Wang Y."/>
            <person name="Zhang K."/>
            <person name="Velt A."/>
            <person name="Avia K."/>
            <person name="Holtgrawe D."/>
            <person name="Grimplet J."/>
            <person name="Matus J.T."/>
            <person name="Ware D."/>
            <person name="Wu X."/>
            <person name="Wang H."/>
            <person name="Liu C."/>
            <person name="Fang Y."/>
            <person name="Rustenholz C."/>
            <person name="Cheng Z."/>
            <person name="Xiao H."/>
            <person name="Zhou Y."/>
        </authorList>
    </citation>
    <scope>NUCLEOTIDE SEQUENCE [LARGE SCALE GENOMIC DNA]</scope>
    <source>
        <strain evidence="9">cv. Pinot noir / PN40024</strain>
        <tissue evidence="8">Leaf</tissue>
    </source>
</reference>
<dbReference type="Proteomes" id="UP001227230">
    <property type="component" value="Chromosome 12"/>
</dbReference>
<evidence type="ECO:0000256" key="7">
    <source>
        <dbReference type="ARBA" id="ARBA00023180"/>
    </source>
</evidence>
<keyword evidence="4" id="KW-1133">Transmembrane helix</keyword>
<dbReference type="PANTHER" id="PTHR48061:SF12">
    <property type="entry name" value="DISEASE RESISTANCE LIKE PROTEIN"/>
    <property type="match status" value="1"/>
</dbReference>
<evidence type="ECO:0000313" key="8">
    <source>
        <dbReference type="EMBL" id="WJZ99703.1"/>
    </source>
</evidence>
<keyword evidence="5" id="KW-0472">Membrane</keyword>
<proteinExistence type="predicted"/>
<evidence type="ECO:0000256" key="4">
    <source>
        <dbReference type="ARBA" id="ARBA00022989"/>
    </source>
</evidence>
<evidence type="ECO:0000256" key="1">
    <source>
        <dbReference type="ARBA" id="ARBA00004479"/>
    </source>
</evidence>
<comment type="subcellular location">
    <subcellularLocation>
        <location evidence="1">Membrane</location>
        <topology evidence="1">Single-pass type I membrane protein</topology>
    </subcellularLocation>
</comment>
<accession>A0ABY9CWB8</accession>
<name>A0ABY9CWB8_VITVI</name>
<evidence type="ECO:0000256" key="2">
    <source>
        <dbReference type="ARBA" id="ARBA00022692"/>
    </source>
</evidence>
<evidence type="ECO:0000256" key="6">
    <source>
        <dbReference type="ARBA" id="ARBA00023170"/>
    </source>
</evidence>
<keyword evidence="2" id="KW-0812">Transmembrane</keyword>
<keyword evidence="9" id="KW-1185">Reference proteome</keyword>
<dbReference type="PANTHER" id="PTHR48061">
    <property type="entry name" value="LEUCINE-RICH REPEAT RECEPTOR PROTEIN KINASE EMS1-LIKE-RELATED"/>
    <property type="match status" value="1"/>
</dbReference>
<keyword evidence="3" id="KW-0732">Signal</keyword>
<keyword evidence="6" id="KW-0675">Receptor</keyword>
<dbReference type="EMBL" id="CP126659">
    <property type="protein sequence ID" value="WJZ99703.1"/>
    <property type="molecule type" value="Genomic_DNA"/>
</dbReference>
<evidence type="ECO:0000256" key="5">
    <source>
        <dbReference type="ARBA" id="ARBA00023136"/>
    </source>
</evidence>
<keyword evidence="7" id="KW-0325">Glycoprotein</keyword>
<dbReference type="InterPro" id="IPR032675">
    <property type="entry name" value="LRR_dom_sf"/>
</dbReference>
<dbReference type="InterPro" id="IPR046956">
    <property type="entry name" value="RLP23-like"/>
</dbReference>
<evidence type="ECO:0000256" key="3">
    <source>
        <dbReference type="ARBA" id="ARBA00022729"/>
    </source>
</evidence>